<dbReference type="Proteomes" id="UP000824044">
    <property type="component" value="Unassembled WGS sequence"/>
</dbReference>
<sequence>MFFKKYVFGDTAVYYIETPVEGHEGKTMIGLAAYPADWALGKDANLCCDSLVQVAFTGDEGLIDYTQGVTMRNREGTLLNVESQAADEKGVITLLSDARGNLYTHILSYSAGTGVFTVQIVYENASEEARTLEMLESLSLSGIIAPSVGVNSTIGLRLHRMTSAWSRECRLKTDDFAHLGLDMSWARYGVKAEKWGQVGSMPNRGYFPFAAIEEMDADITWGVMLDAPYSWQMEVYEEKESCSVSAGMGDYEFAHWRKVIPAGGTFASPKAYFTVKRGGLNAVCNAFVHEQDARLAVPESEQSMPVLFNEYCTTWGCPSEENIKAILQAIRPFPVDYFVIDCGWYKPDDKGWCNAIGDWQQSKLLFPDGIKAVSDAIRAEGKVPGIWFEFENAGRDSEAFYNEDMLLKRDNTVITSKNRRFFDLRKPEVEAYISARMVDFLKENDFHYIKIDYND</sequence>
<dbReference type="Gene3D" id="3.20.20.70">
    <property type="entry name" value="Aldolase class I"/>
    <property type="match status" value="1"/>
</dbReference>
<dbReference type="SUPFAM" id="SSF51445">
    <property type="entry name" value="(Trans)glycosidases"/>
    <property type="match status" value="1"/>
</dbReference>
<accession>A0A9D2IV00</accession>
<dbReference type="InterPro" id="IPR038417">
    <property type="entry name" value="Alpga-gal_N_sf"/>
</dbReference>
<dbReference type="GO" id="GO:0016052">
    <property type="term" value="P:carbohydrate catabolic process"/>
    <property type="evidence" value="ECO:0007669"/>
    <property type="project" value="InterPro"/>
</dbReference>
<evidence type="ECO:0000313" key="1">
    <source>
        <dbReference type="EMBL" id="HIZ24119.1"/>
    </source>
</evidence>
<keyword evidence="1" id="KW-0378">Hydrolase</keyword>
<evidence type="ECO:0000313" key="2">
    <source>
        <dbReference type="Proteomes" id="UP000824044"/>
    </source>
</evidence>
<dbReference type="AlphaFoldDB" id="A0A9D2IV00"/>
<proteinExistence type="predicted"/>
<dbReference type="GO" id="GO:0004557">
    <property type="term" value="F:alpha-galactosidase activity"/>
    <property type="evidence" value="ECO:0007669"/>
    <property type="project" value="UniProtKB-EC"/>
</dbReference>
<protein>
    <submittedName>
        <fullName evidence="1">Alpha-galactosidase</fullName>
        <ecNumber evidence="1">3.2.1.22</ecNumber>
    </submittedName>
</protein>
<dbReference type="InterPro" id="IPR002252">
    <property type="entry name" value="Glyco_hydro_36"/>
</dbReference>
<dbReference type="InterPro" id="IPR013785">
    <property type="entry name" value="Aldolase_TIM"/>
</dbReference>
<feature type="non-terminal residue" evidence="1">
    <location>
        <position position="455"/>
    </location>
</feature>
<name>A0A9D2IV00_9FIRM</name>
<dbReference type="InterPro" id="IPR017853">
    <property type="entry name" value="GH"/>
</dbReference>
<dbReference type="CDD" id="cd14791">
    <property type="entry name" value="GH36"/>
    <property type="match status" value="1"/>
</dbReference>
<dbReference type="EMBL" id="DXBS01000032">
    <property type="protein sequence ID" value="HIZ24119.1"/>
    <property type="molecule type" value="Genomic_DNA"/>
</dbReference>
<dbReference type="EC" id="3.2.1.22" evidence="1"/>
<keyword evidence="1" id="KW-0326">Glycosidase</keyword>
<reference evidence="1" key="1">
    <citation type="journal article" date="2021" name="PeerJ">
        <title>Extensive microbial diversity within the chicken gut microbiome revealed by metagenomics and culture.</title>
        <authorList>
            <person name="Gilroy R."/>
            <person name="Ravi A."/>
            <person name="Getino M."/>
            <person name="Pursley I."/>
            <person name="Horton D.L."/>
            <person name="Alikhan N.F."/>
            <person name="Baker D."/>
            <person name="Gharbi K."/>
            <person name="Hall N."/>
            <person name="Watson M."/>
            <person name="Adriaenssens E.M."/>
            <person name="Foster-Nyarko E."/>
            <person name="Jarju S."/>
            <person name="Secka A."/>
            <person name="Antonio M."/>
            <person name="Oren A."/>
            <person name="Chaudhuri R.R."/>
            <person name="La Ragione R."/>
            <person name="Hildebrand F."/>
            <person name="Pallen M.J."/>
        </authorList>
    </citation>
    <scope>NUCLEOTIDE SEQUENCE</scope>
    <source>
        <strain evidence="1">CHK33-5263</strain>
    </source>
</reference>
<dbReference type="Pfam" id="PF02065">
    <property type="entry name" value="Melibiase"/>
    <property type="match status" value="1"/>
</dbReference>
<dbReference type="Gene3D" id="2.70.98.60">
    <property type="entry name" value="alpha-galactosidase from lactobacil brevis"/>
    <property type="match status" value="1"/>
</dbReference>
<comment type="caution">
    <text evidence="1">The sequence shown here is derived from an EMBL/GenBank/DDBJ whole genome shotgun (WGS) entry which is preliminary data.</text>
</comment>
<gene>
    <name evidence="1" type="ORF">H9812_01385</name>
</gene>
<organism evidence="1 2">
    <name type="scientific">Candidatus Gallimonas intestinigallinarum</name>
    <dbReference type="NCBI Taxonomy" id="2838604"/>
    <lineage>
        <taxon>Bacteria</taxon>
        <taxon>Bacillati</taxon>
        <taxon>Bacillota</taxon>
        <taxon>Clostridia</taxon>
        <taxon>Candidatus Gallimonas</taxon>
    </lineage>
</organism>
<reference evidence="1" key="2">
    <citation type="submission" date="2021-04" db="EMBL/GenBank/DDBJ databases">
        <authorList>
            <person name="Gilroy R."/>
        </authorList>
    </citation>
    <scope>NUCLEOTIDE SEQUENCE</scope>
    <source>
        <strain evidence="1">CHK33-5263</strain>
    </source>
</reference>